<dbReference type="PANTHER" id="PTHR31499:SF85">
    <property type="entry name" value="TRANSCRIPTION FACTOR MYB-RELATED FAMILY"/>
    <property type="match status" value="1"/>
</dbReference>
<keyword evidence="3" id="KW-0805">Transcription regulation</keyword>
<dbReference type="PANTHER" id="PTHR31499">
    <property type="entry name" value="MYB FAMILY TRANSCRIPTION FACTOR PHL11"/>
    <property type="match status" value="1"/>
</dbReference>
<name>A0A5J4ZHI2_9ASTE</name>
<dbReference type="GO" id="GO:0003700">
    <property type="term" value="F:DNA-binding transcription factor activity"/>
    <property type="evidence" value="ECO:0007669"/>
    <property type="project" value="InterPro"/>
</dbReference>
<evidence type="ECO:0000256" key="2">
    <source>
        <dbReference type="ARBA" id="ARBA00006783"/>
    </source>
</evidence>
<keyword evidence="5" id="KW-0804">Transcription</keyword>
<organism evidence="9 10">
    <name type="scientific">Nyssa sinensis</name>
    <dbReference type="NCBI Taxonomy" id="561372"/>
    <lineage>
        <taxon>Eukaryota</taxon>
        <taxon>Viridiplantae</taxon>
        <taxon>Streptophyta</taxon>
        <taxon>Embryophyta</taxon>
        <taxon>Tracheophyta</taxon>
        <taxon>Spermatophyta</taxon>
        <taxon>Magnoliopsida</taxon>
        <taxon>eudicotyledons</taxon>
        <taxon>Gunneridae</taxon>
        <taxon>Pentapetalae</taxon>
        <taxon>asterids</taxon>
        <taxon>Cornales</taxon>
        <taxon>Nyssaceae</taxon>
        <taxon>Nyssa</taxon>
    </lineage>
</organism>
<dbReference type="Proteomes" id="UP000325577">
    <property type="component" value="Linkage Group LG8"/>
</dbReference>
<evidence type="ECO:0000256" key="7">
    <source>
        <dbReference type="SAM" id="MobiDB-lite"/>
    </source>
</evidence>
<keyword evidence="10" id="KW-1185">Reference proteome</keyword>
<evidence type="ECO:0000313" key="10">
    <source>
        <dbReference type="Proteomes" id="UP000325577"/>
    </source>
</evidence>
<keyword evidence="6" id="KW-0539">Nucleus</keyword>
<sequence length="376" mass="42451">MPFQFSHCYSRIFGIQQQQPCHMGLCTQSQAMEGGSQQQSFGQAHSSSTIMDHIGSPASAFYATEWYMGLPQYEEGNLPLSHQLPDNYDLQQIPSYQSPTDNFCIDSPEQANPDFQSNNPLHSSVKSHLCSSQYKSSECTDLSEGERILKLKRKNLADFDNSDRRHPSTSFAQNQDFRVCNDLYSSPDGQLRQAPRPPDSGPVSVALNNSVPPGLSSKTRIRWSQDLHDRFVESVDYLGGAEKATPKAILNRMGTEGLTIYHVKSHLQKYRNIAKYVPESAEAKSEKRTSTGDVAEIDINTLSASSMQMIKEAQKLQLDVQRRLHEQLEIQRKLQLRIEEQAKKIEIMFDQHQDTTNKSLFEMQISNISSPDDPST</sequence>
<dbReference type="InterPro" id="IPR046955">
    <property type="entry name" value="PHR1-like"/>
</dbReference>
<dbReference type="InterPro" id="IPR006447">
    <property type="entry name" value="Myb_dom_plants"/>
</dbReference>
<dbReference type="InterPro" id="IPR001005">
    <property type="entry name" value="SANT/Myb"/>
</dbReference>
<feature type="compositionally biased region" description="Polar residues" evidence="7">
    <location>
        <begin position="109"/>
        <end position="123"/>
    </location>
</feature>
<dbReference type="InterPro" id="IPR025756">
    <property type="entry name" value="Myb_CC_LHEQLE"/>
</dbReference>
<protein>
    <recommendedName>
        <fullName evidence="8">HTH myb-type domain-containing protein</fullName>
    </recommendedName>
</protein>
<dbReference type="Pfam" id="PF00249">
    <property type="entry name" value="Myb_DNA-binding"/>
    <property type="match status" value="1"/>
</dbReference>
<comment type="similarity">
    <text evidence="2">Belongs to the MYB-CC family.</text>
</comment>
<evidence type="ECO:0000256" key="4">
    <source>
        <dbReference type="ARBA" id="ARBA00023054"/>
    </source>
</evidence>
<accession>A0A5J4ZHI2</accession>
<dbReference type="NCBIfam" id="TIGR01557">
    <property type="entry name" value="myb_SHAQKYF"/>
    <property type="match status" value="1"/>
</dbReference>
<dbReference type="Gene3D" id="1.10.10.60">
    <property type="entry name" value="Homeodomain-like"/>
    <property type="match status" value="1"/>
</dbReference>
<dbReference type="PROSITE" id="PS51294">
    <property type="entry name" value="HTH_MYB"/>
    <property type="match status" value="1"/>
</dbReference>
<feature type="region of interest" description="Disordered" evidence="7">
    <location>
        <begin position="184"/>
        <end position="203"/>
    </location>
</feature>
<dbReference type="GO" id="GO:0005634">
    <property type="term" value="C:nucleus"/>
    <property type="evidence" value="ECO:0007669"/>
    <property type="project" value="UniProtKB-SubCell"/>
</dbReference>
<evidence type="ECO:0000256" key="5">
    <source>
        <dbReference type="ARBA" id="ARBA00023163"/>
    </source>
</evidence>
<dbReference type="OrthoDB" id="551907at2759"/>
<feature type="region of interest" description="Disordered" evidence="7">
    <location>
        <begin position="100"/>
        <end position="123"/>
    </location>
</feature>
<dbReference type="FunFam" id="1.10.10.60:FF:000007">
    <property type="entry name" value="Two-component response regulator"/>
    <property type="match status" value="1"/>
</dbReference>
<gene>
    <name evidence="9" type="ORF">F0562_017184</name>
</gene>
<reference evidence="9 10" key="1">
    <citation type="submission" date="2019-09" db="EMBL/GenBank/DDBJ databases">
        <title>A chromosome-level genome assembly of the Chinese tupelo Nyssa sinensis.</title>
        <authorList>
            <person name="Yang X."/>
            <person name="Kang M."/>
            <person name="Yang Y."/>
            <person name="Xiong H."/>
            <person name="Wang M."/>
            <person name="Zhang Z."/>
            <person name="Wang Z."/>
            <person name="Wu H."/>
            <person name="Ma T."/>
            <person name="Liu J."/>
            <person name="Xi Z."/>
        </authorList>
    </citation>
    <scope>NUCLEOTIDE SEQUENCE [LARGE SCALE GENOMIC DNA]</scope>
    <source>
        <strain evidence="9">J267</strain>
        <tissue evidence="9">Leaf</tissue>
    </source>
</reference>
<evidence type="ECO:0000259" key="8">
    <source>
        <dbReference type="PROSITE" id="PS51294"/>
    </source>
</evidence>
<proteinExistence type="inferred from homology"/>
<keyword evidence="4" id="KW-0175">Coiled coil</keyword>
<dbReference type="EMBL" id="CM018051">
    <property type="protein sequence ID" value="KAA8516998.1"/>
    <property type="molecule type" value="Genomic_DNA"/>
</dbReference>
<evidence type="ECO:0000313" key="9">
    <source>
        <dbReference type="EMBL" id="KAA8516998.1"/>
    </source>
</evidence>
<dbReference type="InterPro" id="IPR009057">
    <property type="entry name" value="Homeodomain-like_sf"/>
</dbReference>
<dbReference type="GO" id="GO:0003677">
    <property type="term" value="F:DNA binding"/>
    <property type="evidence" value="ECO:0007669"/>
    <property type="project" value="InterPro"/>
</dbReference>
<feature type="domain" description="HTH myb-type" evidence="8">
    <location>
        <begin position="215"/>
        <end position="275"/>
    </location>
</feature>
<evidence type="ECO:0000256" key="6">
    <source>
        <dbReference type="ARBA" id="ARBA00023242"/>
    </source>
</evidence>
<dbReference type="InterPro" id="IPR017930">
    <property type="entry name" value="Myb_dom"/>
</dbReference>
<dbReference type="Pfam" id="PF14379">
    <property type="entry name" value="Myb_CC_LHEQLE"/>
    <property type="match status" value="1"/>
</dbReference>
<evidence type="ECO:0000256" key="1">
    <source>
        <dbReference type="ARBA" id="ARBA00004123"/>
    </source>
</evidence>
<dbReference type="AlphaFoldDB" id="A0A5J4ZHI2"/>
<dbReference type="SUPFAM" id="SSF46689">
    <property type="entry name" value="Homeodomain-like"/>
    <property type="match status" value="1"/>
</dbReference>
<evidence type="ECO:0000256" key="3">
    <source>
        <dbReference type="ARBA" id="ARBA00023015"/>
    </source>
</evidence>
<comment type="subcellular location">
    <subcellularLocation>
        <location evidence="1">Nucleus</location>
    </subcellularLocation>
</comment>